<proteinExistence type="predicted"/>
<evidence type="ECO:0000313" key="3">
    <source>
        <dbReference type="EnsemblPlants" id="KRH32982"/>
    </source>
</evidence>
<reference evidence="2" key="3">
    <citation type="submission" date="2018-07" db="EMBL/GenBank/DDBJ databases">
        <title>WGS assembly of Glycine max.</title>
        <authorList>
            <person name="Schmutz J."/>
            <person name="Cannon S."/>
            <person name="Schlueter J."/>
            <person name="Ma J."/>
            <person name="Mitros T."/>
            <person name="Nelson W."/>
            <person name="Hyten D."/>
            <person name="Song Q."/>
            <person name="Thelen J."/>
            <person name="Cheng J."/>
            <person name="Xu D."/>
            <person name="Hellsten U."/>
            <person name="May G."/>
            <person name="Yu Y."/>
            <person name="Sakurai T."/>
            <person name="Umezawa T."/>
            <person name="Bhattacharyya M."/>
            <person name="Sandhu D."/>
            <person name="Valliyodan B."/>
            <person name="Lindquist E."/>
            <person name="Peto M."/>
            <person name="Grant D."/>
            <person name="Shu S."/>
            <person name="Goodstein D."/>
            <person name="Barry K."/>
            <person name="Futrell-Griggs M."/>
            <person name="Abernathy B."/>
            <person name="Du J."/>
            <person name="Tian Z."/>
            <person name="Zhu L."/>
            <person name="Gill N."/>
            <person name="Joshi T."/>
            <person name="Libault M."/>
            <person name="Sethuraman A."/>
            <person name="Zhang X."/>
            <person name="Shinozaki K."/>
            <person name="Nguyen H."/>
            <person name="Wing R."/>
            <person name="Cregan P."/>
            <person name="Specht J."/>
            <person name="Grimwood J."/>
            <person name="Rokhsar D."/>
            <person name="Stacey G."/>
            <person name="Shoemaker R."/>
            <person name="Jackson S."/>
        </authorList>
    </citation>
    <scope>NUCLEOTIDE SEQUENCE</scope>
    <source>
        <tissue evidence="2">Callus</tissue>
    </source>
</reference>
<dbReference type="AlphaFoldDB" id="A0A0R0HR58"/>
<protein>
    <recommendedName>
        <fullName evidence="1">RNase H type-1 domain-containing protein</fullName>
    </recommendedName>
</protein>
<dbReference type="OMA" id="VICQSIR"/>
<dbReference type="Pfam" id="PF13456">
    <property type="entry name" value="RVT_3"/>
    <property type="match status" value="1"/>
</dbReference>
<keyword evidence="4" id="KW-1185">Reference proteome</keyword>
<evidence type="ECO:0000313" key="4">
    <source>
        <dbReference type="Proteomes" id="UP000008827"/>
    </source>
</evidence>
<dbReference type="Gene3D" id="3.30.420.10">
    <property type="entry name" value="Ribonuclease H-like superfamily/Ribonuclease H"/>
    <property type="match status" value="1"/>
</dbReference>
<accession>A0A0R0HR58</accession>
<evidence type="ECO:0000259" key="1">
    <source>
        <dbReference type="Pfam" id="PF13456"/>
    </source>
</evidence>
<dbReference type="InParanoid" id="A0A0R0HR58"/>
<evidence type="ECO:0000313" key="2">
    <source>
        <dbReference type="EMBL" id="KRH32982.1"/>
    </source>
</evidence>
<dbReference type="InterPro" id="IPR036397">
    <property type="entry name" value="RNaseH_sf"/>
</dbReference>
<dbReference type="Proteomes" id="UP000008827">
    <property type="component" value="Chromosome 10"/>
</dbReference>
<reference evidence="2 3" key="1">
    <citation type="journal article" date="2010" name="Nature">
        <title>Genome sequence of the palaeopolyploid soybean.</title>
        <authorList>
            <person name="Schmutz J."/>
            <person name="Cannon S.B."/>
            <person name="Schlueter J."/>
            <person name="Ma J."/>
            <person name="Mitros T."/>
            <person name="Nelson W."/>
            <person name="Hyten D.L."/>
            <person name="Song Q."/>
            <person name="Thelen J.J."/>
            <person name="Cheng J."/>
            <person name="Xu D."/>
            <person name="Hellsten U."/>
            <person name="May G.D."/>
            <person name="Yu Y."/>
            <person name="Sakurai T."/>
            <person name="Umezawa T."/>
            <person name="Bhattacharyya M.K."/>
            <person name="Sandhu D."/>
            <person name="Valliyodan B."/>
            <person name="Lindquist E."/>
            <person name="Peto M."/>
            <person name="Grant D."/>
            <person name="Shu S."/>
            <person name="Goodstein D."/>
            <person name="Barry K."/>
            <person name="Futrell-Griggs M."/>
            <person name="Abernathy B."/>
            <person name="Du J."/>
            <person name="Tian Z."/>
            <person name="Zhu L."/>
            <person name="Gill N."/>
            <person name="Joshi T."/>
            <person name="Libault M."/>
            <person name="Sethuraman A."/>
            <person name="Zhang X.-C."/>
            <person name="Shinozaki K."/>
            <person name="Nguyen H.T."/>
            <person name="Wing R.A."/>
            <person name="Cregan P."/>
            <person name="Specht J."/>
            <person name="Grimwood J."/>
            <person name="Rokhsar D."/>
            <person name="Stacey G."/>
            <person name="Shoemaker R.C."/>
            <person name="Jackson S.A."/>
        </authorList>
    </citation>
    <scope>NUCLEOTIDE SEQUENCE</scope>
    <source>
        <strain evidence="3">cv. Williams 82</strain>
        <tissue evidence="2">Callus</tissue>
    </source>
</reference>
<sequence length="120" mass="13487">MADFLAKFVGNDKTTPDWWSLYVDSASNVKGRGVGIILKGLKNVILEQALKLNIKALNNQAEYEALIAGLKLARDVGAKKLLCYTDSYLVQGQVAKETMLLKYYHIAKTLIKYQEQLNTY</sequence>
<dbReference type="EnsemblPlants" id="KRH32982">
    <property type="protein sequence ID" value="KRH32982"/>
    <property type="gene ID" value="GLYMA_10G091200"/>
</dbReference>
<dbReference type="SMR" id="A0A0R0HR58"/>
<dbReference type="GO" id="GO:0003676">
    <property type="term" value="F:nucleic acid binding"/>
    <property type="evidence" value="ECO:0007669"/>
    <property type="project" value="InterPro"/>
</dbReference>
<gene>
    <name evidence="2" type="ORF">GLYMA_10G091200</name>
</gene>
<reference evidence="3" key="2">
    <citation type="submission" date="2018-02" db="UniProtKB">
        <authorList>
            <consortium name="EnsemblPlants"/>
        </authorList>
    </citation>
    <scope>IDENTIFICATION</scope>
    <source>
        <strain evidence="3">Williams 82</strain>
    </source>
</reference>
<dbReference type="InterPro" id="IPR012337">
    <property type="entry name" value="RNaseH-like_sf"/>
</dbReference>
<dbReference type="GO" id="GO:0004523">
    <property type="term" value="F:RNA-DNA hybrid ribonuclease activity"/>
    <property type="evidence" value="ECO:0007669"/>
    <property type="project" value="InterPro"/>
</dbReference>
<dbReference type="PANTHER" id="PTHR48475">
    <property type="entry name" value="RIBONUCLEASE H"/>
    <property type="match status" value="1"/>
</dbReference>
<dbReference type="EMBL" id="CM000843">
    <property type="protein sequence ID" value="KRH32982.1"/>
    <property type="molecule type" value="Genomic_DNA"/>
</dbReference>
<name>A0A0R0HR58_SOYBN</name>
<dbReference type="Gramene" id="KRH32982">
    <property type="protein sequence ID" value="KRH32982"/>
    <property type="gene ID" value="GLYMA_10G091200"/>
</dbReference>
<dbReference type="SUPFAM" id="SSF53098">
    <property type="entry name" value="Ribonuclease H-like"/>
    <property type="match status" value="1"/>
</dbReference>
<dbReference type="PANTHER" id="PTHR48475:SF1">
    <property type="entry name" value="RNASE H TYPE-1 DOMAIN-CONTAINING PROTEIN"/>
    <property type="match status" value="1"/>
</dbReference>
<feature type="domain" description="RNase H type-1" evidence="1">
    <location>
        <begin position="29"/>
        <end position="109"/>
    </location>
</feature>
<organism evidence="2">
    <name type="scientific">Glycine max</name>
    <name type="common">Soybean</name>
    <name type="synonym">Glycine hispida</name>
    <dbReference type="NCBI Taxonomy" id="3847"/>
    <lineage>
        <taxon>Eukaryota</taxon>
        <taxon>Viridiplantae</taxon>
        <taxon>Streptophyta</taxon>
        <taxon>Embryophyta</taxon>
        <taxon>Tracheophyta</taxon>
        <taxon>Spermatophyta</taxon>
        <taxon>Magnoliopsida</taxon>
        <taxon>eudicotyledons</taxon>
        <taxon>Gunneridae</taxon>
        <taxon>Pentapetalae</taxon>
        <taxon>rosids</taxon>
        <taxon>fabids</taxon>
        <taxon>Fabales</taxon>
        <taxon>Fabaceae</taxon>
        <taxon>Papilionoideae</taxon>
        <taxon>50 kb inversion clade</taxon>
        <taxon>NPAAA clade</taxon>
        <taxon>indigoferoid/millettioid clade</taxon>
        <taxon>Phaseoleae</taxon>
        <taxon>Glycine</taxon>
        <taxon>Glycine subgen. Soja</taxon>
    </lineage>
</organism>
<dbReference type="InterPro" id="IPR002156">
    <property type="entry name" value="RNaseH_domain"/>
</dbReference>